<name>A0A2M7TA21_9ACTN</name>
<evidence type="ECO:0000256" key="2">
    <source>
        <dbReference type="ARBA" id="ARBA00022801"/>
    </source>
</evidence>
<dbReference type="EMBL" id="PFNG01000043">
    <property type="protein sequence ID" value="PIZ41767.1"/>
    <property type="molecule type" value="Genomic_DNA"/>
</dbReference>
<dbReference type="Pfam" id="PF01136">
    <property type="entry name" value="Peptidase_U32"/>
    <property type="match status" value="1"/>
</dbReference>
<comment type="caution">
    <text evidence="5">The sequence shown here is derived from an EMBL/GenBank/DDBJ whole genome shotgun (WGS) entry which is preliminary data.</text>
</comment>
<organism evidence="5 6">
    <name type="scientific">Candidatus Aquicultor secundus</name>
    <dbReference type="NCBI Taxonomy" id="1973895"/>
    <lineage>
        <taxon>Bacteria</taxon>
        <taxon>Bacillati</taxon>
        <taxon>Actinomycetota</taxon>
        <taxon>Candidatus Aquicultoria</taxon>
        <taxon>Candidatus Aquicultorales</taxon>
        <taxon>Candidatus Aquicultoraceae</taxon>
        <taxon>Candidatus Aquicultor</taxon>
    </lineage>
</organism>
<sequence>MKKPEILSPAGNMERLEYAIAYGADAVYIGGRNFSLRAKAGNFSIHDIKKAVEIAHSAGKKLYITLNIFARNSDFRELSNYVGDLANAGVDAVIVADPGVLSTVKAVAPQLQIHISTQANVTNTAAVDFWASQGASRVVLARELTAPEIAEISKNATIETEAFVHGAMCISYSGRCLMSKFLADRDGNRGDCAHSCRWKYHLVEEKRPGQYHEIQEDERGTYFFNSKDLALIGHIPELMQCGLASLKIEGRMKTTHYVAAITKIYRKAVDRYFDNPDNYRPDPEWFEEIEKVSHRRYSTGFFLGDKGEEILDCARYEKSHDFVGVVEGYDKSNGLVIVSVRNRLKTTEPIEVLSPNNLISDYLIPEMFTVQEGEIGGPVEVSHAGFKVGIPSPEPWPEFAILRRAVDIK</sequence>
<gene>
    <name evidence="5" type="ORF">COY37_01760</name>
</gene>
<evidence type="ECO:0000256" key="3">
    <source>
        <dbReference type="ARBA" id="ARBA00038374"/>
    </source>
</evidence>
<dbReference type="InterPro" id="IPR051454">
    <property type="entry name" value="RNA/ubiquinone_mod_enzymes"/>
</dbReference>
<dbReference type="PANTHER" id="PTHR30217">
    <property type="entry name" value="PEPTIDASE U32 FAMILY"/>
    <property type="match status" value="1"/>
</dbReference>
<proteinExistence type="inferred from homology"/>
<feature type="domain" description="Peptidase family U32 C-terminal" evidence="4">
    <location>
        <begin position="319"/>
        <end position="403"/>
    </location>
</feature>
<dbReference type="Proteomes" id="UP000230956">
    <property type="component" value="Unassembled WGS sequence"/>
</dbReference>
<evidence type="ECO:0000259" key="4">
    <source>
        <dbReference type="Pfam" id="PF16325"/>
    </source>
</evidence>
<evidence type="ECO:0000313" key="5">
    <source>
        <dbReference type="EMBL" id="PIZ41767.1"/>
    </source>
</evidence>
<dbReference type="GO" id="GO:0006508">
    <property type="term" value="P:proteolysis"/>
    <property type="evidence" value="ECO:0007669"/>
    <property type="project" value="UniProtKB-KW"/>
</dbReference>
<dbReference type="PANTHER" id="PTHR30217:SF6">
    <property type="entry name" value="TRNA HYDROXYLATION PROTEIN P"/>
    <property type="match status" value="1"/>
</dbReference>
<dbReference type="Gene3D" id="2.40.30.10">
    <property type="entry name" value="Translation factors"/>
    <property type="match status" value="1"/>
</dbReference>
<comment type="similarity">
    <text evidence="3">Belongs to the peptidase U32 family.</text>
</comment>
<dbReference type="InterPro" id="IPR032525">
    <property type="entry name" value="Peptidase_U32_C"/>
</dbReference>
<protein>
    <submittedName>
        <fullName evidence="5">Peptidase U32</fullName>
    </submittedName>
</protein>
<reference evidence="6" key="1">
    <citation type="submission" date="2017-09" db="EMBL/GenBank/DDBJ databases">
        <title>Depth-based differentiation of microbial function through sediment-hosted aquifers and enrichment of novel symbionts in the deep terrestrial subsurface.</title>
        <authorList>
            <person name="Probst A.J."/>
            <person name="Ladd B."/>
            <person name="Jarett J.K."/>
            <person name="Geller-Mcgrath D.E."/>
            <person name="Sieber C.M.K."/>
            <person name="Emerson J.B."/>
            <person name="Anantharaman K."/>
            <person name="Thomas B.C."/>
            <person name="Malmstrom R."/>
            <person name="Stieglmeier M."/>
            <person name="Klingl A."/>
            <person name="Woyke T."/>
            <person name="Ryan C.M."/>
            <person name="Banfield J.F."/>
        </authorList>
    </citation>
    <scope>NUCLEOTIDE SEQUENCE [LARGE SCALE GENOMIC DNA]</scope>
</reference>
<accession>A0A2M7TA21</accession>
<dbReference type="Pfam" id="PF16325">
    <property type="entry name" value="Peptidase_U32_C"/>
    <property type="match status" value="1"/>
</dbReference>
<evidence type="ECO:0000256" key="1">
    <source>
        <dbReference type="ARBA" id="ARBA00022670"/>
    </source>
</evidence>
<dbReference type="SUPFAM" id="SSF51412">
    <property type="entry name" value="Inosine monophosphate dehydrogenase (IMPDH)"/>
    <property type="match status" value="1"/>
</dbReference>
<evidence type="ECO:0000313" key="6">
    <source>
        <dbReference type="Proteomes" id="UP000230956"/>
    </source>
</evidence>
<dbReference type="RefSeq" id="WP_286678022.1">
    <property type="nucleotide sequence ID" value="NZ_MNXI01000052.1"/>
</dbReference>
<dbReference type="GO" id="GO:0008233">
    <property type="term" value="F:peptidase activity"/>
    <property type="evidence" value="ECO:0007669"/>
    <property type="project" value="UniProtKB-KW"/>
</dbReference>
<dbReference type="InterPro" id="IPR001539">
    <property type="entry name" value="Peptidase_U32"/>
</dbReference>
<dbReference type="PROSITE" id="PS01276">
    <property type="entry name" value="PEPTIDASE_U32"/>
    <property type="match status" value="1"/>
</dbReference>
<keyword evidence="1" id="KW-0645">Protease</keyword>
<keyword evidence="2" id="KW-0378">Hydrolase</keyword>
<dbReference type="AlphaFoldDB" id="A0A2M7TA21"/>